<sequence length="70" mass="7986">MELSILEALAGYGVGGILAVIIFFMYRLDRKSSERRLTKLLEKDQESRDENTKATTELTILIRRLNGKLS</sequence>
<keyword evidence="1" id="KW-0472">Membrane</keyword>
<keyword evidence="1" id="KW-0812">Transmembrane</keyword>
<accession>A0A0F8ZYN9</accession>
<organism evidence="2">
    <name type="scientific">marine sediment metagenome</name>
    <dbReference type="NCBI Taxonomy" id="412755"/>
    <lineage>
        <taxon>unclassified sequences</taxon>
        <taxon>metagenomes</taxon>
        <taxon>ecological metagenomes</taxon>
    </lineage>
</organism>
<name>A0A0F8ZYN9_9ZZZZ</name>
<keyword evidence="1" id="KW-1133">Transmembrane helix</keyword>
<protein>
    <submittedName>
        <fullName evidence="2">Uncharacterized protein</fullName>
    </submittedName>
</protein>
<evidence type="ECO:0000313" key="2">
    <source>
        <dbReference type="EMBL" id="KKK90965.1"/>
    </source>
</evidence>
<gene>
    <name evidence="2" type="ORF">LCGC14_2717720</name>
</gene>
<feature type="transmembrane region" description="Helical" evidence="1">
    <location>
        <begin position="6"/>
        <end position="26"/>
    </location>
</feature>
<evidence type="ECO:0000256" key="1">
    <source>
        <dbReference type="SAM" id="Phobius"/>
    </source>
</evidence>
<comment type="caution">
    <text evidence="2">The sequence shown here is derived from an EMBL/GenBank/DDBJ whole genome shotgun (WGS) entry which is preliminary data.</text>
</comment>
<dbReference type="AlphaFoldDB" id="A0A0F8ZYN9"/>
<dbReference type="EMBL" id="LAZR01048864">
    <property type="protein sequence ID" value="KKK90965.1"/>
    <property type="molecule type" value="Genomic_DNA"/>
</dbReference>
<reference evidence="2" key="1">
    <citation type="journal article" date="2015" name="Nature">
        <title>Complex archaea that bridge the gap between prokaryotes and eukaryotes.</title>
        <authorList>
            <person name="Spang A."/>
            <person name="Saw J.H."/>
            <person name="Jorgensen S.L."/>
            <person name="Zaremba-Niedzwiedzka K."/>
            <person name="Martijn J."/>
            <person name="Lind A.E."/>
            <person name="van Eijk R."/>
            <person name="Schleper C."/>
            <person name="Guy L."/>
            <person name="Ettema T.J."/>
        </authorList>
    </citation>
    <scope>NUCLEOTIDE SEQUENCE</scope>
</reference>
<proteinExistence type="predicted"/>